<proteinExistence type="inferred from homology"/>
<evidence type="ECO:0000256" key="1">
    <source>
        <dbReference type="ARBA" id="ARBA00008779"/>
    </source>
</evidence>
<keyword evidence="2" id="KW-0479">Metal-binding</keyword>
<protein>
    <submittedName>
        <fullName evidence="7">Arylsulfatase</fullName>
    </submittedName>
</protein>
<gene>
    <name evidence="7" type="ORF">ACFSQZ_10180</name>
</gene>
<name>A0ABW5E3C2_9BACT</name>
<feature type="chain" id="PRO_5046715630" evidence="5">
    <location>
        <begin position="21"/>
        <end position="520"/>
    </location>
</feature>
<dbReference type="InterPro" id="IPR024607">
    <property type="entry name" value="Sulfatase_CS"/>
</dbReference>
<keyword evidence="5" id="KW-0732">Signal</keyword>
<evidence type="ECO:0000259" key="6">
    <source>
        <dbReference type="Pfam" id="PF00884"/>
    </source>
</evidence>
<comment type="caution">
    <text evidence="7">The sequence shown here is derived from an EMBL/GenBank/DDBJ whole genome shotgun (WGS) entry which is preliminary data.</text>
</comment>
<dbReference type="Proteomes" id="UP001597297">
    <property type="component" value="Unassembled WGS sequence"/>
</dbReference>
<dbReference type="CDD" id="cd16143">
    <property type="entry name" value="ARS_like"/>
    <property type="match status" value="1"/>
</dbReference>
<dbReference type="EMBL" id="JBHUJC010000028">
    <property type="protein sequence ID" value="MFD2276837.1"/>
    <property type="molecule type" value="Genomic_DNA"/>
</dbReference>
<evidence type="ECO:0000256" key="5">
    <source>
        <dbReference type="SAM" id="SignalP"/>
    </source>
</evidence>
<accession>A0ABW5E3C2</accession>
<dbReference type="InterPro" id="IPR017850">
    <property type="entry name" value="Alkaline_phosphatase_core_sf"/>
</dbReference>
<organism evidence="7 8">
    <name type="scientific">Rubritalea spongiae</name>
    <dbReference type="NCBI Taxonomy" id="430797"/>
    <lineage>
        <taxon>Bacteria</taxon>
        <taxon>Pseudomonadati</taxon>
        <taxon>Verrucomicrobiota</taxon>
        <taxon>Verrucomicrobiia</taxon>
        <taxon>Verrucomicrobiales</taxon>
        <taxon>Rubritaleaceae</taxon>
        <taxon>Rubritalea</taxon>
    </lineage>
</organism>
<dbReference type="InterPro" id="IPR000917">
    <property type="entry name" value="Sulfatase_N"/>
</dbReference>
<evidence type="ECO:0000256" key="4">
    <source>
        <dbReference type="ARBA" id="ARBA00022837"/>
    </source>
</evidence>
<dbReference type="RefSeq" id="WP_377095266.1">
    <property type="nucleotide sequence ID" value="NZ_JBHSJM010000001.1"/>
</dbReference>
<evidence type="ECO:0000256" key="2">
    <source>
        <dbReference type="ARBA" id="ARBA00022723"/>
    </source>
</evidence>
<dbReference type="Gene3D" id="3.30.1120.10">
    <property type="match status" value="1"/>
</dbReference>
<keyword evidence="4" id="KW-0106">Calcium</keyword>
<dbReference type="SUPFAM" id="SSF53649">
    <property type="entry name" value="Alkaline phosphatase-like"/>
    <property type="match status" value="1"/>
</dbReference>
<feature type="domain" description="Sulfatase N-terminal" evidence="6">
    <location>
        <begin position="25"/>
        <end position="373"/>
    </location>
</feature>
<dbReference type="PANTHER" id="PTHR42693">
    <property type="entry name" value="ARYLSULFATASE FAMILY MEMBER"/>
    <property type="match status" value="1"/>
</dbReference>
<dbReference type="PROSITE" id="PS00149">
    <property type="entry name" value="SULFATASE_2"/>
    <property type="match status" value="1"/>
</dbReference>
<feature type="signal peptide" evidence="5">
    <location>
        <begin position="1"/>
        <end position="20"/>
    </location>
</feature>
<dbReference type="Gene3D" id="3.40.720.10">
    <property type="entry name" value="Alkaline Phosphatase, subunit A"/>
    <property type="match status" value="1"/>
</dbReference>
<keyword evidence="8" id="KW-1185">Reference proteome</keyword>
<evidence type="ECO:0000313" key="7">
    <source>
        <dbReference type="EMBL" id="MFD2276837.1"/>
    </source>
</evidence>
<dbReference type="Pfam" id="PF00884">
    <property type="entry name" value="Sulfatase"/>
    <property type="match status" value="1"/>
</dbReference>
<reference evidence="8" key="1">
    <citation type="journal article" date="2019" name="Int. J. Syst. Evol. Microbiol.">
        <title>The Global Catalogue of Microorganisms (GCM) 10K type strain sequencing project: providing services to taxonomists for standard genome sequencing and annotation.</title>
        <authorList>
            <consortium name="The Broad Institute Genomics Platform"/>
            <consortium name="The Broad Institute Genome Sequencing Center for Infectious Disease"/>
            <person name="Wu L."/>
            <person name="Ma J."/>
        </authorList>
    </citation>
    <scope>NUCLEOTIDE SEQUENCE [LARGE SCALE GENOMIC DNA]</scope>
    <source>
        <strain evidence="8">JCM 16545</strain>
    </source>
</reference>
<comment type="similarity">
    <text evidence="1">Belongs to the sulfatase family.</text>
</comment>
<keyword evidence="3" id="KW-0378">Hydrolase</keyword>
<sequence>MKLKYYLSGLFMTVSSSLFAASELPNIVLINADDLGYGDLSCYGATKLQTPNIDKLAEQGTRFTDAHSPSAVCSPSRYGLLTGNYPTRINLWGPTTGFSPLTIKTDQVNMASLLKKAGYSTAIIGKWHLGLGEGKTNYNETPVVPGPNDIGFDYSYVIPSANSVPPFIFMENGTVVGHDPKDPIKNGGKVWAKPLPGKGAGRIGGGKKAHELYDDFQIGNQFVALSTEWINAQNEKPYFLYLATSHIHHPFTPDPRFDGTSECGKYGDFTHELDWMVGEVVKAVEAAKEKNGRETLIIFTSDNGGMLNHEGQKAWEMGHKLNGELQGFKFGVWEGGHRVPMIVKWTGNVPAGRESHNLVSQIDFLATFAEIVGQELPEELDSVSQLKEIKGEVDKPIREDLIVLSNSSNHVSIRTKKWLYIPARDTGGFVQPWGQHAVGGVRVFPHTGQHNNDVVKGSYKKDAPKAQLYDLENDLSQTKNVINEFPEIAKQLHEKVEAHKAEIPKTKKIGWIADKGGKKK</sequence>
<dbReference type="PANTHER" id="PTHR42693:SF53">
    <property type="entry name" value="ENDO-4-O-SULFATASE"/>
    <property type="match status" value="1"/>
</dbReference>
<evidence type="ECO:0000313" key="8">
    <source>
        <dbReference type="Proteomes" id="UP001597297"/>
    </source>
</evidence>
<dbReference type="InterPro" id="IPR050738">
    <property type="entry name" value="Sulfatase"/>
</dbReference>
<evidence type="ECO:0000256" key="3">
    <source>
        <dbReference type="ARBA" id="ARBA00022801"/>
    </source>
</evidence>
<dbReference type="PROSITE" id="PS00523">
    <property type="entry name" value="SULFATASE_1"/>
    <property type="match status" value="1"/>
</dbReference>